<dbReference type="PATRIC" id="fig|1432656.3.peg.679"/>
<reference evidence="2 3" key="1">
    <citation type="submission" date="2014-01" db="EMBL/GenBank/DDBJ databases">
        <title>Genome sequencing of Thermococcus guaymasensis.</title>
        <authorList>
            <person name="Zhang X."/>
            <person name="Alvare G."/>
            <person name="Fristensky B."/>
            <person name="Chen L."/>
            <person name="Suen T."/>
            <person name="Chen Q."/>
            <person name="Ma K."/>
        </authorList>
    </citation>
    <scope>NUCLEOTIDE SEQUENCE [LARGE SCALE GENOMIC DNA]</scope>
    <source>
        <strain evidence="2 3">DSM 11113</strain>
    </source>
</reference>
<dbReference type="STRING" id="1432656.X802_03515"/>
<evidence type="ECO:0000313" key="3">
    <source>
        <dbReference type="Proteomes" id="UP000062043"/>
    </source>
</evidence>
<keyword evidence="1" id="KW-0812">Transmembrane</keyword>
<keyword evidence="1" id="KW-1133">Transmembrane helix</keyword>
<name>A0A0X1KN50_9EURY</name>
<keyword evidence="1" id="KW-0472">Membrane</keyword>
<sequence>MGTRMPCEKVEKLIRKLALPFLLISMAVVLFIVSFGILPDSVCTFITLQLYNLPCVLVVFVLWILAIGAFLEFLNENPLGFYVTSSVFFGVSFVISWTWACWFRALVAVSFLIALFGIWSTPKD</sequence>
<dbReference type="Proteomes" id="UP000062043">
    <property type="component" value="Chromosome"/>
</dbReference>
<evidence type="ECO:0000256" key="1">
    <source>
        <dbReference type="SAM" id="Phobius"/>
    </source>
</evidence>
<feature type="transmembrane region" description="Helical" evidence="1">
    <location>
        <begin position="50"/>
        <end position="74"/>
    </location>
</feature>
<gene>
    <name evidence="2" type="ORF">X802_03515</name>
</gene>
<dbReference type="AlphaFoldDB" id="A0A0X1KN50"/>
<organism evidence="2 3">
    <name type="scientific">Thermococcus guaymasensis DSM 11113</name>
    <dbReference type="NCBI Taxonomy" id="1432656"/>
    <lineage>
        <taxon>Archaea</taxon>
        <taxon>Methanobacteriati</taxon>
        <taxon>Methanobacteriota</taxon>
        <taxon>Thermococci</taxon>
        <taxon>Thermococcales</taxon>
        <taxon>Thermococcaceae</taxon>
        <taxon>Thermococcus</taxon>
    </lineage>
</organism>
<feature type="transmembrane region" description="Helical" evidence="1">
    <location>
        <begin position="105"/>
        <end position="122"/>
    </location>
</feature>
<dbReference type="KEGG" id="tgy:X802_03515"/>
<feature type="transmembrane region" description="Helical" evidence="1">
    <location>
        <begin position="81"/>
        <end position="99"/>
    </location>
</feature>
<keyword evidence="3" id="KW-1185">Reference proteome</keyword>
<evidence type="ECO:0000313" key="2">
    <source>
        <dbReference type="EMBL" id="AJC72693.1"/>
    </source>
</evidence>
<proteinExistence type="predicted"/>
<protein>
    <recommendedName>
        <fullName evidence="4">Transmembrane protein</fullName>
    </recommendedName>
</protein>
<evidence type="ECO:0008006" key="4">
    <source>
        <dbReference type="Google" id="ProtNLM"/>
    </source>
</evidence>
<dbReference type="EMBL" id="CP007140">
    <property type="protein sequence ID" value="AJC72693.1"/>
    <property type="molecule type" value="Genomic_DNA"/>
</dbReference>
<accession>A0A0X1KN50</accession>
<feature type="transmembrane region" description="Helical" evidence="1">
    <location>
        <begin position="21"/>
        <end position="38"/>
    </location>
</feature>